<dbReference type="Pfam" id="PF11026">
    <property type="entry name" value="DUF2721"/>
    <property type="match status" value="1"/>
</dbReference>
<evidence type="ECO:0000313" key="3">
    <source>
        <dbReference type="Proteomes" id="UP000244162"/>
    </source>
</evidence>
<feature type="transmembrane region" description="Helical" evidence="1">
    <location>
        <begin position="112"/>
        <end position="132"/>
    </location>
</feature>
<keyword evidence="1" id="KW-0472">Membrane</keyword>
<keyword evidence="3" id="KW-1185">Reference proteome</keyword>
<dbReference type="RefSeq" id="WP_107966026.1">
    <property type="nucleotide sequence ID" value="NZ_NWBU01000004.1"/>
</dbReference>
<feature type="transmembrane region" description="Helical" evidence="1">
    <location>
        <begin position="76"/>
        <end position="100"/>
    </location>
</feature>
<dbReference type="Proteomes" id="UP000244162">
    <property type="component" value="Unassembled WGS sequence"/>
</dbReference>
<dbReference type="AlphaFoldDB" id="A0A2T5G312"/>
<gene>
    <name evidence="2" type="ORF">CLG96_01165</name>
</gene>
<accession>A0A2T5G312</accession>
<feature type="transmembrane region" description="Helical" evidence="1">
    <location>
        <begin position="12"/>
        <end position="34"/>
    </location>
</feature>
<evidence type="ECO:0000256" key="1">
    <source>
        <dbReference type="SAM" id="Phobius"/>
    </source>
</evidence>
<protein>
    <recommendedName>
        <fullName evidence="4">DUF2721 domain-containing protein</fullName>
    </recommendedName>
</protein>
<dbReference type="InterPro" id="IPR021279">
    <property type="entry name" value="DUF2721"/>
</dbReference>
<name>A0A2T5G312_9SPHN</name>
<dbReference type="OrthoDB" id="5396182at2"/>
<proteinExistence type="predicted"/>
<evidence type="ECO:0000313" key="2">
    <source>
        <dbReference type="EMBL" id="PTQ13538.1"/>
    </source>
</evidence>
<sequence length="154" mass="16922">MANPSTVADLAHTIQLAVAPVFLLTGIGAFLNMLTGRLARVVDRARKIEAAFTPPDHPRHAQQVLELRLLDRRIRVVNTAIFLCTSSAVAVCMTIAGLFVSSLFGLGFTQTMAIVFVLAMLLLIVGLVLFLIEVRMAVAAIRVRDELLERNERR</sequence>
<comment type="caution">
    <text evidence="2">The sequence shown here is derived from an EMBL/GenBank/DDBJ whole genome shotgun (WGS) entry which is preliminary data.</text>
</comment>
<keyword evidence="1" id="KW-0812">Transmembrane</keyword>
<organism evidence="2 3">
    <name type="scientific">Sphingomonas oleivorans</name>
    <dbReference type="NCBI Taxonomy" id="1735121"/>
    <lineage>
        <taxon>Bacteria</taxon>
        <taxon>Pseudomonadati</taxon>
        <taxon>Pseudomonadota</taxon>
        <taxon>Alphaproteobacteria</taxon>
        <taxon>Sphingomonadales</taxon>
        <taxon>Sphingomonadaceae</taxon>
        <taxon>Sphingomonas</taxon>
    </lineage>
</organism>
<keyword evidence="1" id="KW-1133">Transmembrane helix</keyword>
<evidence type="ECO:0008006" key="4">
    <source>
        <dbReference type="Google" id="ProtNLM"/>
    </source>
</evidence>
<dbReference type="EMBL" id="NWBU01000004">
    <property type="protein sequence ID" value="PTQ13538.1"/>
    <property type="molecule type" value="Genomic_DNA"/>
</dbReference>
<reference evidence="2 3" key="1">
    <citation type="submission" date="2017-09" db="EMBL/GenBank/DDBJ databases">
        <title>Sphingomonas panjinensis sp.nov., isolated from oil-contaminated soil.</title>
        <authorList>
            <person name="Wang L."/>
            <person name="Chen L."/>
        </authorList>
    </citation>
    <scope>NUCLEOTIDE SEQUENCE [LARGE SCALE GENOMIC DNA]</scope>
    <source>
        <strain evidence="2 3">FW-11</strain>
    </source>
</reference>